<evidence type="ECO:0000313" key="10">
    <source>
        <dbReference type="EMBL" id="CAH3177310.1"/>
    </source>
</evidence>
<evidence type="ECO:0000256" key="5">
    <source>
        <dbReference type="ARBA" id="ARBA00023163"/>
    </source>
</evidence>
<comment type="similarity">
    <text evidence="2 8">Belongs to the TFIIF alpha subunit family.</text>
</comment>
<feature type="compositionally biased region" description="Acidic residues" evidence="9">
    <location>
        <begin position="369"/>
        <end position="380"/>
    </location>
</feature>
<organism evidence="10 11">
    <name type="scientific">Porites lobata</name>
    <dbReference type="NCBI Taxonomy" id="104759"/>
    <lineage>
        <taxon>Eukaryota</taxon>
        <taxon>Metazoa</taxon>
        <taxon>Cnidaria</taxon>
        <taxon>Anthozoa</taxon>
        <taxon>Hexacorallia</taxon>
        <taxon>Scleractinia</taxon>
        <taxon>Fungiina</taxon>
        <taxon>Poritidae</taxon>
        <taxon>Porites</taxon>
    </lineage>
</organism>
<dbReference type="Pfam" id="PF05793">
    <property type="entry name" value="TFIIF_alpha"/>
    <property type="match status" value="1"/>
</dbReference>
<evidence type="ECO:0000256" key="3">
    <source>
        <dbReference type="ARBA" id="ARBA00023015"/>
    </source>
</evidence>
<evidence type="ECO:0000256" key="4">
    <source>
        <dbReference type="ARBA" id="ARBA00023125"/>
    </source>
</evidence>
<evidence type="ECO:0000256" key="7">
    <source>
        <dbReference type="ARBA" id="ARBA00025232"/>
    </source>
</evidence>
<evidence type="ECO:0000256" key="8">
    <source>
        <dbReference type="RuleBase" id="RU366044"/>
    </source>
</evidence>
<accession>A0ABN8RD42</accession>
<evidence type="ECO:0000256" key="9">
    <source>
        <dbReference type="SAM" id="MobiDB-lite"/>
    </source>
</evidence>
<dbReference type="InterPro" id="IPR036388">
    <property type="entry name" value="WH-like_DNA-bd_sf"/>
</dbReference>
<gene>
    <name evidence="10" type="ORF">PLOB_00019173</name>
</gene>
<feature type="region of interest" description="Disordered" evidence="9">
    <location>
        <begin position="215"/>
        <end position="514"/>
    </location>
</feature>
<feature type="compositionally biased region" description="Basic residues" evidence="9">
    <location>
        <begin position="271"/>
        <end position="286"/>
    </location>
</feature>
<protein>
    <recommendedName>
        <fullName evidence="8">Transcription initiation factor IIF subunit alpha</fullName>
    </recommendedName>
</protein>
<dbReference type="Gene3D" id="1.10.10.10">
    <property type="entry name" value="Winged helix-like DNA-binding domain superfamily/Winged helix DNA-binding domain"/>
    <property type="match status" value="1"/>
</dbReference>
<feature type="compositionally biased region" description="Acidic residues" evidence="9">
    <location>
        <begin position="249"/>
        <end position="260"/>
    </location>
</feature>
<dbReference type="PANTHER" id="PTHR13011:SF0">
    <property type="entry name" value="GENERAL TRANSCRIPTION FACTOR IIF SUBUNIT 1"/>
    <property type="match status" value="1"/>
</dbReference>
<keyword evidence="4 8" id="KW-0238">DNA-binding</keyword>
<dbReference type="PANTHER" id="PTHR13011">
    <property type="entry name" value="TFIIF-ALPHA"/>
    <property type="match status" value="1"/>
</dbReference>
<name>A0ABN8RD42_9CNID</name>
<feature type="compositionally biased region" description="Basic and acidic residues" evidence="9">
    <location>
        <begin position="215"/>
        <end position="229"/>
    </location>
</feature>
<feature type="region of interest" description="Disordered" evidence="9">
    <location>
        <begin position="77"/>
        <end position="134"/>
    </location>
</feature>
<dbReference type="EMBL" id="CALNXK010000223">
    <property type="protein sequence ID" value="CAH3177310.1"/>
    <property type="molecule type" value="Genomic_DNA"/>
</dbReference>
<keyword evidence="3 8" id="KW-0805">Transcription regulation</keyword>
<feature type="compositionally biased region" description="Low complexity" evidence="9">
    <location>
        <begin position="495"/>
        <end position="508"/>
    </location>
</feature>
<dbReference type="InterPro" id="IPR008851">
    <property type="entry name" value="TFIIF-alpha"/>
</dbReference>
<dbReference type="SUPFAM" id="SSF46785">
    <property type="entry name" value="Winged helix' DNA-binding domain"/>
    <property type="match status" value="1"/>
</dbReference>
<dbReference type="Proteomes" id="UP001159405">
    <property type="component" value="Unassembled WGS sequence"/>
</dbReference>
<keyword evidence="5 8" id="KW-0804">Transcription</keyword>
<proteinExistence type="inferred from homology"/>
<keyword evidence="11" id="KW-1185">Reference proteome</keyword>
<dbReference type="InterPro" id="IPR036390">
    <property type="entry name" value="WH_DNA-bd_sf"/>
</dbReference>
<evidence type="ECO:0000256" key="6">
    <source>
        <dbReference type="ARBA" id="ARBA00023242"/>
    </source>
</evidence>
<comment type="function">
    <text evidence="7 8">TFIIF is a general transcription initiation factor that binds to RNA polymerase II and helps to recruit it to the initiation complex in collaboration with TFIIB. It promotes transcription elongation.</text>
</comment>
<reference evidence="10 11" key="1">
    <citation type="submission" date="2022-05" db="EMBL/GenBank/DDBJ databases">
        <authorList>
            <consortium name="Genoscope - CEA"/>
            <person name="William W."/>
        </authorList>
    </citation>
    <scope>NUCLEOTIDE SEQUENCE [LARGE SCALE GENOMIC DNA]</scope>
</reference>
<feature type="compositionally biased region" description="Acidic residues" evidence="9">
    <location>
        <begin position="335"/>
        <end position="350"/>
    </location>
</feature>
<evidence type="ECO:0000256" key="2">
    <source>
        <dbReference type="ARBA" id="ARBA00005249"/>
    </source>
</evidence>
<evidence type="ECO:0000256" key="1">
    <source>
        <dbReference type="ARBA" id="ARBA00004123"/>
    </source>
</evidence>
<dbReference type="SUPFAM" id="SSF50916">
    <property type="entry name" value="Rap30/74 interaction domains"/>
    <property type="match status" value="1"/>
</dbReference>
<comment type="subcellular location">
    <subcellularLocation>
        <location evidence="1 8">Nucleus</location>
    </subcellularLocation>
</comment>
<feature type="compositionally biased region" description="Basic and acidic residues" evidence="9">
    <location>
        <begin position="351"/>
        <end position="368"/>
    </location>
</feature>
<sequence>MDKQQAPSPVQMGARTILQQKVGAMSQPSVSGFTAGAANTSMYKVRVPRHLAKKYSVMRFQSTKVDISAVSKAQMSRQTESIEEKESENLPTFGAGSEFGRERREEARKKRRGHVTQPKNPEAAPWNLRIGGKSGRRFTGRKEAGINENSSYYILTQCEDGAFEAVPVNNWYSFTADIKYQTLTADEAEEEFNRRERTVNYFSLMVKKRLADNKDDMEEGEHSDMDKRSKIASRTANLIIHDDERDLSLSEEEDDDEEENQGSSKEDKKAKKDKHKVGQKKQQKAKKGSDADSDVSSGEDGYLDSKEMDYLSDSSSSSEEDVMALKVNKPKAEDDLNAEETSSEDEDELTQEGHELKDMLERDEGKESWDEDEDEEDPDGDEMKGTSALFLQGDKKKKKKSGSGSSTSSNSRSSTPTIATDGAANTIAAAATKLSQDRPGTPCKYIPTISRVPKSKKRPASASKKGTPGEEGSPASKKPRVSPAPSAGGAGGGSRTSTPTPTGSEEGPQGITEEAVRRYLTRKPMTSKDLLQKFKSKRTGLSNDETVKKLAAIVRKIQPEQKTIKGKLYLSLKPQS</sequence>
<dbReference type="InterPro" id="IPR011039">
    <property type="entry name" value="TFIIF_interaction"/>
</dbReference>
<keyword evidence="6 8" id="KW-0539">Nucleus</keyword>
<evidence type="ECO:0000313" key="11">
    <source>
        <dbReference type="Proteomes" id="UP001159405"/>
    </source>
</evidence>
<comment type="caution">
    <text evidence="10">The sequence shown here is derived from an EMBL/GenBank/DDBJ whole genome shotgun (WGS) entry which is preliminary data.</text>
</comment>
<feature type="compositionally biased region" description="Basic and acidic residues" evidence="9">
    <location>
        <begin position="99"/>
        <end position="108"/>
    </location>
</feature>
<feature type="compositionally biased region" description="Low complexity" evidence="9">
    <location>
        <begin position="402"/>
        <end position="432"/>
    </location>
</feature>